<dbReference type="InterPro" id="IPR035994">
    <property type="entry name" value="Nucleoside_phosphorylase_sf"/>
</dbReference>
<evidence type="ECO:0000313" key="3">
    <source>
        <dbReference type="Proteomes" id="UP000515317"/>
    </source>
</evidence>
<name>A0A6S6QU50_9HYPH</name>
<dbReference type="GO" id="GO:0003824">
    <property type="term" value="F:catalytic activity"/>
    <property type="evidence" value="ECO:0007669"/>
    <property type="project" value="InterPro"/>
</dbReference>
<protein>
    <submittedName>
        <fullName evidence="2">5'-methylthioadenosine/S-adenosylhomocysteine nucleosidase</fullName>
    </submittedName>
</protein>
<gene>
    <name evidence="2" type="ORF">IZ6_13360</name>
</gene>
<dbReference type="GO" id="GO:0009116">
    <property type="term" value="P:nucleoside metabolic process"/>
    <property type="evidence" value="ECO:0007669"/>
    <property type="project" value="InterPro"/>
</dbReference>
<dbReference type="KEGG" id="tso:IZ6_13360"/>
<dbReference type="SUPFAM" id="SSF53167">
    <property type="entry name" value="Purine and uridine phosphorylases"/>
    <property type="match status" value="1"/>
</dbReference>
<sequence>MPITVIATTITEAMIKTYSAADGPLRVLFLMATEAEYGAALRTLIEPVIIGVGPVEAGVRTLKALNDHSADLVVNLGSAGSRSLKQAEIFQVSHVSYRDMDASPLGFEKGVTPFLDLPAELFIPQRLPGIPTARIATGASIVNGSQYDAIDADMVDMESYAVLRACMIAGAGMICLRGVSDGVEEIRRFSDWTFYLAEIDAQLAAIVRSLPDAFAALPKAYWKAPISN</sequence>
<keyword evidence="3" id="KW-1185">Reference proteome</keyword>
<dbReference type="Pfam" id="PF01048">
    <property type="entry name" value="PNP_UDP_1"/>
    <property type="match status" value="1"/>
</dbReference>
<feature type="domain" description="Nucleoside phosphorylase" evidence="1">
    <location>
        <begin position="50"/>
        <end position="204"/>
    </location>
</feature>
<dbReference type="InterPro" id="IPR010050">
    <property type="entry name" value="MTA_SAH_nuc_hyp"/>
</dbReference>
<evidence type="ECO:0000313" key="2">
    <source>
        <dbReference type="EMBL" id="BCJ90601.1"/>
    </source>
</evidence>
<dbReference type="EMBL" id="AP023361">
    <property type="protein sequence ID" value="BCJ90601.1"/>
    <property type="molecule type" value="Genomic_DNA"/>
</dbReference>
<dbReference type="NCBIfam" id="TIGR01705">
    <property type="entry name" value="MTA_SAH-nuc-hyp"/>
    <property type="match status" value="1"/>
</dbReference>
<reference evidence="2 3" key="1">
    <citation type="submission" date="2020-08" db="EMBL/GenBank/DDBJ databases">
        <title>Genome sequence of Rhizobiales bacterium strain IZ6.</title>
        <authorList>
            <person name="Nakai R."/>
            <person name="Naganuma T."/>
        </authorList>
    </citation>
    <scope>NUCLEOTIDE SEQUENCE [LARGE SCALE GENOMIC DNA]</scope>
    <source>
        <strain evidence="2 3">IZ6</strain>
    </source>
</reference>
<dbReference type="Gene3D" id="3.40.50.1580">
    <property type="entry name" value="Nucleoside phosphorylase domain"/>
    <property type="match status" value="1"/>
</dbReference>
<dbReference type="InterPro" id="IPR000845">
    <property type="entry name" value="Nucleoside_phosphorylase_d"/>
</dbReference>
<dbReference type="Proteomes" id="UP000515317">
    <property type="component" value="Chromosome"/>
</dbReference>
<proteinExistence type="predicted"/>
<evidence type="ECO:0000259" key="1">
    <source>
        <dbReference type="Pfam" id="PF01048"/>
    </source>
</evidence>
<dbReference type="AlphaFoldDB" id="A0A6S6QU50"/>
<organism evidence="2 3">
    <name type="scientific">Terrihabitans soli</name>
    <dbReference type="NCBI Taxonomy" id="708113"/>
    <lineage>
        <taxon>Bacteria</taxon>
        <taxon>Pseudomonadati</taxon>
        <taxon>Pseudomonadota</taxon>
        <taxon>Alphaproteobacteria</taxon>
        <taxon>Hyphomicrobiales</taxon>
        <taxon>Terrihabitans</taxon>
    </lineage>
</organism>
<accession>A0A6S6QU50</accession>